<organism evidence="2 3">
    <name type="scientific">candidate division WWE3 bacterium CG_4_10_14_0_2_um_filter_41_14</name>
    <dbReference type="NCBI Taxonomy" id="1975072"/>
    <lineage>
        <taxon>Bacteria</taxon>
        <taxon>Katanobacteria</taxon>
    </lineage>
</organism>
<dbReference type="SUPFAM" id="SSF82607">
    <property type="entry name" value="YbaB-like"/>
    <property type="match status" value="1"/>
</dbReference>
<sequence>MFDQVKQINELRKKAKDIENQLASEILEVTHKGVVIKVSANQDILSLNSNGADDQTILKAVNEALKESKKVMSKRMRGQMGDLGINLPGM</sequence>
<gene>
    <name evidence="2" type="ORF">COY32_07130</name>
</gene>
<evidence type="ECO:0008006" key="4">
    <source>
        <dbReference type="Google" id="ProtNLM"/>
    </source>
</evidence>
<keyword evidence="1" id="KW-0175">Coiled coil</keyword>
<dbReference type="InterPro" id="IPR004401">
    <property type="entry name" value="YbaB/EbfC"/>
</dbReference>
<protein>
    <recommendedName>
        <fullName evidence="4">Nucleoid-associated protein, YbaB/EbfC family</fullName>
    </recommendedName>
</protein>
<evidence type="ECO:0000313" key="3">
    <source>
        <dbReference type="Proteomes" id="UP000228920"/>
    </source>
</evidence>
<accession>A0A2M7TEI3</accession>
<proteinExistence type="predicted"/>
<evidence type="ECO:0000313" key="2">
    <source>
        <dbReference type="EMBL" id="PIZ44070.1"/>
    </source>
</evidence>
<dbReference type="GO" id="GO:0003677">
    <property type="term" value="F:DNA binding"/>
    <property type="evidence" value="ECO:0007669"/>
    <property type="project" value="InterPro"/>
</dbReference>
<comment type="caution">
    <text evidence="2">The sequence shown here is derived from an EMBL/GenBank/DDBJ whole genome shotgun (WGS) entry which is preliminary data.</text>
</comment>
<dbReference type="InterPro" id="IPR036894">
    <property type="entry name" value="YbaB-like_sf"/>
</dbReference>
<evidence type="ECO:0000256" key="1">
    <source>
        <dbReference type="SAM" id="Coils"/>
    </source>
</evidence>
<feature type="coiled-coil region" evidence="1">
    <location>
        <begin position="1"/>
        <end position="28"/>
    </location>
</feature>
<dbReference type="AlphaFoldDB" id="A0A2M7TEI3"/>
<dbReference type="EMBL" id="PFNL01000197">
    <property type="protein sequence ID" value="PIZ44070.1"/>
    <property type="molecule type" value="Genomic_DNA"/>
</dbReference>
<dbReference type="Proteomes" id="UP000228920">
    <property type="component" value="Unassembled WGS sequence"/>
</dbReference>
<reference evidence="3" key="1">
    <citation type="submission" date="2017-09" db="EMBL/GenBank/DDBJ databases">
        <title>Depth-based differentiation of microbial function through sediment-hosted aquifers and enrichment of novel symbionts in the deep terrestrial subsurface.</title>
        <authorList>
            <person name="Probst A.J."/>
            <person name="Ladd B."/>
            <person name="Jarett J.K."/>
            <person name="Geller-Mcgrath D.E."/>
            <person name="Sieber C.M.K."/>
            <person name="Emerson J.B."/>
            <person name="Anantharaman K."/>
            <person name="Thomas B.C."/>
            <person name="Malmstrom R."/>
            <person name="Stieglmeier M."/>
            <person name="Klingl A."/>
            <person name="Woyke T."/>
            <person name="Ryan C.M."/>
            <person name="Banfield J.F."/>
        </authorList>
    </citation>
    <scope>NUCLEOTIDE SEQUENCE [LARGE SCALE GENOMIC DNA]</scope>
</reference>
<dbReference type="Pfam" id="PF02575">
    <property type="entry name" value="YbaB_DNA_bd"/>
    <property type="match status" value="1"/>
</dbReference>
<dbReference type="Gene3D" id="3.30.1310.10">
    <property type="entry name" value="Nucleoid-associated protein YbaB-like domain"/>
    <property type="match status" value="1"/>
</dbReference>
<name>A0A2M7TEI3_UNCKA</name>